<reference evidence="1" key="1">
    <citation type="submission" date="2018-02" db="EMBL/GenBank/DDBJ databases">
        <title>Rhizophora mucronata_Transcriptome.</title>
        <authorList>
            <person name="Meera S.P."/>
            <person name="Sreeshan A."/>
            <person name="Augustine A."/>
        </authorList>
    </citation>
    <scope>NUCLEOTIDE SEQUENCE</scope>
    <source>
        <tissue evidence="1">Leaf</tissue>
    </source>
</reference>
<accession>A0A2P2P974</accession>
<sequence length="27" mass="3261">MVRQMRSIFNSAVKLIFLPETENFLLY</sequence>
<proteinExistence type="predicted"/>
<dbReference type="AlphaFoldDB" id="A0A2P2P974"/>
<organism evidence="1">
    <name type="scientific">Rhizophora mucronata</name>
    <name type="common">Asiatic mangrove</name>
    <dbReference type="NCBI Taxonomy" id="61149"/>
    <lineage>
        <taxon>Eukaryota</taxon>
        <taxon>Viridiplantae</taxon>
        <taxon>Streptophyta</taxon>
        <taxon>Embryophyta</taxon>
        <taxon>Tracheophyta</taxon>
        <taxon>Spermatophyta</taxon>
        <taxon>Magnoliopsida</taxon>
        <taxon>eudicotyledons</taxon>
        <taxon>Gunneridae</taxon>
        <taxon>Pentapetalae</taxon>
        <taxon>rosids</taxon>
        <taxon>fabids</taxon>
        <taxon>Malpighiales</taxon>
        <taxon>Rhizophoraceae</taxon>
        <taxon>Rhizophora</taxon>
    </lineage>
</organism>
<dbReference type="EMBL" id="GGEC01070836">
    <property type="protein sequence ID" value="MBX51320.1"/>
    <property type="molecule type" value="Transcribed_RNA"/>
</dbReference>
<evidence type="ECO:0000313" key="1">
    <source>
        <dbReference type="EMBL" id="MBX51320.1"/>
    </source>
</evidence>
<name>A0A2P2P974_RHIMU</name>
<protein>
    <submittedName>
        <fullName evidence="1">Uncharacterized protein</fullName>
    </submittedName>
</protein>